<dbReference type="PANTHER" id="PTHR31511:SF12">
    <property type="entry name" value="RHO TERMINATION FACTOR N-TERMINAL DOMAIN-CONTAINING PROTEIN"/>
    <property type="match status" value="1"/>
</dbReference>
<comment type="caution">
    <text evidence="1">The sequence shown here is derived from an EMBL/GenBank/DDBJ whole genome shotgun (WGS) entry which is preliminary data.</text>
</comment>
<dbReference type="SUPFAM" id="SSF56672">
    <property type="entry name" value="DNA/RNA polymerases"/>
    <property type="match status" value="1"/>
</dbReference>
<evidence type="ECO:0008006" key="3">
    <source>
        <dbReference type="Google" id="ProtNLM"/>
    </source>
</evidence>
<protein>
    <recommendedName>
        <fullName evidence="3">DNA-directed DNA polymerase</fullName>
    </recommendedName>
</protein>
<name>A0ABQ9I808_9NEOP</name>
<gene>
    <name evidence="1" type="ORF">PR048_005363</name>
</gene>
<keyword evidence="2" id="KW-1185">Reference proteome</keyword>
<dbReference type="Proteomes" id="UP001159363">
    <property type="component" value="Chromosome 2"/>
</dbReference>
<organism evidence="1 2">
    <name type="scientific">Dryococelus australis</name>
    <dbReference type="NCBI Taxonomy" id="614101"/>
    <lineage>
        <taxon>Eukaryota</taxon>
        <taxon>Metazoa</taxon>
        <taxon>Ecdysozoa</taxon>
        <taxon>Arthropoda</taxon>
        <taxon>Hexapoda</taxon>
        <taxon>Insecta</taxon>
        <taxon>Pterygota</taxon>
        <taxon>Neoptera</taxon>
        <taxon>Polyneoptera</taxon>
        <taxon>Phasmatodea</taxon>
        <taxon>Verophasmatodea</taxon>
        <taxon>Anareolatae</taxon>
        <taxon>Phasmatidae</taxon>
        <taxon>Eurycanthinae</taxon>
        <taxon>Dryococelus</taxon>
    </lineage>
</organism>
<feature type="non-terminal residue" evidence="1">
    <location>
        <position position="125"/>
    </location>
</feature>
<evidence type="ECO:0000313" key="2">
    <source>
        <dbReference type="Proteomes" id="UP001159363"/>
    </source>
</evidence>
<reference evidence="1 2" key="1">
    <citation type="submission" date="2023-02" db="EMBL/GenBank/DDBJ databases">
        <title>LHISI_Scaffold_Assembly.</title>
        <authorList>
            <person name="Stuart O.P."/>
            <person name="Cleave R."/>
            <person name="Magrath M.J.L."/>
            <person name="Mikheyev A.S."/>
        </authorList>
    </citation>
    <scope>NUCLEOTIDE SEQUENCE [LARGE SCALE GENOMIC DNA]</scope>
    <source>
        <strain evidence="1">Daus_M_001</strain>
        <tissue evidence="1">Leg muscle</tissue>
    </source>
</reference>
<evidence type="ECO:0000313" key="1">
    <source>
        <dbReference type="EMBL" id="KAJ8892782.1"/>
    </source>
</evidence>
<dbReference type="EMBL" id="JARBHB010000002">
    <property type="protein sequence ID" value="KAJ8892782.1"/>
    <property type="molecule type" value="Genomic_DNA"/>
</dbReference>
<sequence>MLKHTKVKLELLIDYERHLFIEEGIRGGVVQCVMCHAKANNKCIPFTYDASKPPVYLQYIDANNLYGWAMSLPLPVCDFQWVSTAIDSTLVPDDGLFGYVLEVDVEYPLQLHDLHKDLPFFPINE</sequence>
<dbReference type="PANTHER" id="PTHR31511">
    <property type="entry name" value="PROTEIN CBG23764"/>
    <property type="match status" value="1"/>
</dbReference>
<dbReference type="InterPro" id="IPR043502">
    <property type="entry name" value="DNA/RNA_pol_sf"/>
</dbReference>
<proteinExistence type="predicted"/>
<accession>A0ABQ9I808</accession>